<protein>
    <submittedName>
        <fullName evidence="2">Uncharacterized protein</fullName>
    </submittedName>
</protein>
<evidence type="ECO:0000256" key="1">
    <source>
        <dbReference type="SAM" id="MobiDB-lite"/>
    </source>
</evidence>
<sequence length="50" mass="5612">MPGPAHSQDQTPPQPVTAPRHGVAERDIALELPEWDLMPPAEFLDRRGKR</sequence>
<gene>
    <name evidence="2" type="ORF">SAMN05216195_101729</name>
</gene>
<accession>A0A1H9CAJ3</accession>
<dbReference type="RefSeq" id="WP_170176405.1">
    <property type="nucleotide sequence ID" value="NZ_FOFT01000001.1"/>
</dbReference>
<keyword evidence="3" id="KW-1185">Reference proteome</keyword>
<proteinExistence type="predicted"/>
<dbReference type="Proteomes" id="UP000199028">
    <property type="component" value="Unassembled WGS sequence"/>
</dbReference>
<evidence type="ECO:0000313" key="3">
    <source>
        <dbReference type="Proteomes" id="UP000199028"/>
    </source>
</evidence>
<organism evidence="2 3">
    <name type="scientific">Lentzea flaviverrucosa</name>
    <dbReference type="NCBI Taxonomy" id="200379"/>
    <lineage>
        <taxon>Bacteria</taxon>
        <taxon>Bacillati</taxon>
        <taxon>Actinomycetota</taxon>
        <taxon>Actinomycetes</taxon>
        <taxon>Pseudonocardiales</taxon>
        <taxon>Pseudonocardiaceae</taxon>
        <taxon>Lentzea</taxon>
    </lineage>
</organism>
<dbReference type="EMBL" id="FOFT01000001">
    <property type="protein sequence ID" value="SEP98206.1"/>
    <property type="molecule type" value="Genomic_DNA"/>
</dbReference>
<reference evidence="3" key="1">
    <citation type="submission" date="2016-10" db="EMBL/GenBank/DDBJ databases">
        <authorList>
            <person name="Varghese N."/>
            <person name="Submissions S."/>
        </authorList>
    </citation>
    <scope>NUCLEOTIDE SEQUENCE [LARGE SCALE GENOMIC DNA]</scope>
    <source>
        <strain evidence="3">CGMCC 4.578</strain>
    </source>
</reference>
<name>A0A1H9CAJ3_9PSEU</name>
<feature type="region of interest" description="Disordered" evidence="1">
    <location>
        <begin position="1"/>
        <end position="25"/>
    </location>
</feature>
<dbReference type="AlphaFoldDB" id="A0A1H9CAJ3"/>
<evidence type="ECO:0000313" key="2">
    <source>
        <dbReference type="EMBL" id="SEP98206.1"/>
    </source>
</evidence>